<dbReference type="Proteomes" id="UP000001283">
    <property type="component" value="Chromosome"/>
</dbReference>
<accession>A0A8D4BJ85</accession>
<dbReference type="EMBL" id="CP003017">
    <property type="protein sequence ID" value="AEN88676.1"/>
    <property type="molecule type" value="Genomic_DNA"/>
</dbReference>
<proteinExistence type="predicted"/>
<evidence type="ECO:0000313" key="2">
    <source>
        <dbReference type="Proteomes" id="UP000001283"/>
    </source>
</evidence>
<sequence length="39" mass="4540">MELLGLHHVSILTGKAEKNYQFFHQSFRHAISKKNGESR</sequence>
<gene>
    <name evidence="1" type="ORF">BMWSH_1794</name>
</gene>
<reference evidence="1 2" key="1">
    <citation type="journal article" date="2011" name="J. Bacteriol.">
        <title>Complete genome sequence of the industrial strain Bacillus megaterium WSH-002.</title>
        <authorList>
            <person name="Liu L."/>
            <person name="Li Y."/>
            <person name="Zhang J."/>
            <person name="Zou W."/>
            <person name="Zhou Z."/>
            <person name="Liu J."/>
            <person name="Li X."/>
            <person name="Wang L."/>
            <person name="Chen J."/>
        </authorList>
    </citation>
    <scope>NUCLEOTIDE SEQUENCE [LARGE SCALE GENOMIC DNA]</scope>
    <source>
        <strain evidence="1 2">WSH-002</strain>
    </source>
</reference>
<protein>
    <submittedName>
        <fullName evidence="1">Uncharacterized protein</fullName>
    </submittedName>
</protein>
<dbReference type="KEGG" id="bmh:BMWSH_1794"/>
<dbReference type="AlphaFoldDB" id="A0A8D4BJ85"/>
<name>A0A8D4BJ85_PRIMW</name>
<organism evidence="1 2">
    <name type="scientific">Priestia megaterium (strain WSH-002)</name>
    <name type="common">Bacillus megaterium</name>
    <dbReference type="NCBI Taxonomy" id="1006007"/>
    <lineage>
        <taxon>Bacteria</taxon>
        <taxon>Bacillati</taxon>
        <taxon>Bacillota</taxon>
        <taxon>Bacilli</taxon>
        <taxon>Bacillales</taxon>
        <taxon>Bacillaceae</taxon>
        <taxon>Priestia</taxon>
    </lineage>
</organism>
<evidence type="ECO:0000313" key="1">
    <source>
        <dbReference type="EMBL" id="AEN88676.1"/>
    </source>
</evidence>